<reference evidence="1 2" key="1">
    <citation type="journal article" date="2017" name="Int. J. Parasitol.">
        <title>The genome of the protozoan parasite Cystoisospora suis and a reverse vaccinology approach to identify vaccine candidates.</title>
        <authorList>
            <person name="Palmieri N."/>
            <person name="Shrestha A."/>
            <person name="Ruttkowski B."/>
            <person name="Beck T."/>
            <person name="Vogl C."/>
            <person name="Tomley F."/>
            <person name="Blake D.P."/>
            <person name="Joachim A."/>
        </authorList>
    </citation>
    <scope>NUCLEOTIDE SEQUENCE [LARGE SCALE GENOMIC DNA]</scope>
    <source>
        <strain evidence="1 2">Wien I</strain>
    </source>
</reference>
<evidence type="ECO:0000313" key="1">
    <source>
        <dbReference type="EMBL" id="PHJ19021.1"/>
    </source>
</evidence>
<gene>
    <name evidence="1" type="ORF">CSUI_007148</name>
</gene>
<proteinExistence type="predicted"/>
<dbReference type="EMBL" id="MIGC01003709">
    <property type="protein sequence ID" value="PHJ19021.1"/>
    <property type="molecule type" value="Genomic_DNA"/>
</dbReference>
<protein>
    <submittedName>
        <fullName evidence="1">Uncharacterized protein</fullName>
    </submittedName>
</protein>
<dbReference type="VEuPathDB" id="ToxoDB:CSUI_007148"/>
<evidence type="ECO:0000313" key="2">
    <source>
        <dbReference type="Proteomes" id="UP000221165"/>
    </source>
</evidence>
<keyword evidence="2" id="KW-1185">Reference proteome</keyword>
<organism evidence="1 2">
    <name type="scientific">Cystoisospora suis</name>
    <dbReference type="NCBI Taxonomy" id="483139"/>
    <lineage>
        <taxon>Eukaryota</taxon>
        <taxon>Sar</taxon>
        <taxon>Alveolata</taxon>
        <taxon>Apicomplexa</taxon>
        <taxon>Conoidasida</taxon>
        <taxon>Coccidia</taxon>
        <taxon>Eucoccidiorida</taxon>
        <taxon>Eimeriorina</taxon>
        <taxon>Sarcocystidae</taxon>
        <taxon>Cystoisospora</taxon>
    </lineage>
</organism>
<dbReference type="Proteomes" id="UP000221165">
    <property type="component" value="Unassembled WGS sequence"/>
</dbReference>
<dbReference type="AlphaFoldDB" id="A0A2C6JWJ9"/>
<comment type="caution">
    <text evidence="1">The sequence shown here is derived from an EMBL/GenBank/DDBJ whole genome shotgun (WGS) entry which is preliminary data.</text>
</comment>
<dbReference type="GeneID" id="94430509"/>
<name>A0A2C6JWJ9_9APIC</name>
<accession>A0A2C6JWJ9</accession>
<feature type="non-terminal residue" evidence="1">
    <location>
        <position position="1"/>
    </location>
</feature>
<sequence length="48" mass="5339">RVPQDTSVHWKVNDIAAGCIHGTPASEWEPFFMPETEVTNLRGSISVQ</sequence>
<dbReference type="RefSeq" id="XP_067920723.1">
    <property type="nucleotide sequence ID" value="XM_068067298.1"/>
</dbReference>